<keyword evidence="2" id="KW-1185">Reference proteome</keyword>
<reference evidence="1 2" key="1">
    <citation type="journal article" date="2018" name="Sci. Rep.">
        <title>Genomic signatures of local adaptation to the degree of environmental predictability in rotifers.</title>
        <authorList>
            <person name="Franch-Gras L."/>
            <person name="Hahn C."/>
            <person name="Garcia-Roger E.M."/>
            <person name="Carmona M.J."/>
            <person name="Serra M."/>
            <person name="Gomez A."/>
        </authorList>
    </citation>
    <scope>NUCLEOTIDE SEQUENCE [LARGE SCALE GENOMIC DNA]</scope>
    <source>
        <strain evidence="1">HYR1</strain>
    </source>
</reference>
<dbReference type="Proteomes" id="UP000276133">
    <property type="component" value="Unassembled WGS sequence"/>
</dbReference>
<dbReference type="EMBL" id="REGN01001941">
    <property type="protein sequence ID" value="RNA31441.1"/>
    <property type="molecule type" value="Genomic_DNA"/>
</dbReference>
<organism evidence="1 2">
    <name type="scientific">Brachionus plicatilis</name>
    <name type="common">Marine rotifer</name>
    <name type="synonym">Brachionus muelleri</name>
    <dbReference type="NCBI Taxonomy" id="10195"/>
    <lineage>
        <taxon>Eukaryota</taxon>
        <taxon>Metazoa</taxon>
        <taxon>Spiralia</taxon>
        <taxon>Gnathifera</taxon>
        <taxon>Rotifera</taxon>
        <taxon>Eurotatoria</taxon>
        <taxon>Monogononta</taxon>
        <taxon>Pseudotrocha</taxon>
        <taxon>Ploima</taxon>
        <taxon>Brachionidae</taxon>
        <taxon>Brachionus</taxon>
    </lineage>
</organism>
<evidence type="ECO:0000313" key="1">
    <source>
        <dbReference type="EMBL" id="RNA31441.1"/>
    </source>
</evidence>
<comment type="caution">
    <text evidence="1">The sequence shown here is derived from an EMBL/GenBank/DDBJ whole genome shotgun (WGS) entry which is preliminary data.</text>
</comment>
<gene>
    <name evidence="1" type="ORF">BpHYR1_010608</name>
</gene>
<evidence type="ECO:0000313" key="2">
    <source>
        <dbReference type="Proteomes" id="UP000276133"/>
    </source>
</evidence>
<accession>A0A3M7S6P0</accession>
<dbReference type="AlphaFoldDB" id="A0A3M7S6P0"/>
<name>A0A3M7S6P0_BRAPC</name>
<proteinExistence type="predicted"/>
<sequence>MRKNAICYDITKYNLKNSLEEKDRNTCFLLYEIYCHDSLKIDHSKCISPKYKEFKASYNSVCQYRANLEKKNYQFYLIFTVEIVPKQDFIQSSHFRKDKE</sequence>
<protein>
    <submittedName>
        <fullName evidence="1">Uncharacterized protein</fullName>
    </submittedName>
</protein>